<dbReference type="AlphaFoldDB" id="A0AAU9NF82"/>
<gene>
    <name evidence="2" type="ORF">LVIROSA_LOCUS22898</name>
</gene>
<dbReference type="Proteomes" id="UP001157418">
    <property type="component" value="Unassembled WGS sequence"/>
</dbReference>
<evidence type="ECO:0000256" key="1">
    <source>
        <dbReference type="SAM" id="MobiDB-lite"/>
    </source>
</evidence>
<name>A0AAU9NF82_9ASTR</name>
<accession>A0AAU9NF82</accession>
<protein>
    <submittedName>
        <fullName evidence="2">Uncharacterized protein</fullName>
    </submittedName>
</protein>
<evidence type="ECO:0000313" key="2">
    <source>
        <dbReference type="EMBL" id="CAH1436527.1"/>
    </source>
</evidence>
<feature type="region of interest" description="Disordered" evidence="1">
    <location>
        <begin position="1"/>
        <end position="56"/>
    </location>
</feature>
<comment type="caution">
    <text evidence="2">The sequence shown here is derived from an EMBL/GenBank/DDBJ whole genome shotgun (WGS) entry which is preliminary data.</text>
</comment>
<organism evidence="2 3">
    <name type="scientific">Lactuca virosa</name>
    <dbReference type="NCBI Taxonomy" id="75947"/>
    <lineage>
        <taxon>Eukaryota</taxon>
        <taxon>Viridiplantae</taxon>
        <taxon>Streptophyta</taxon>
        <taxon>Embryophyta</taxon>
        <taxon>Tracheophyta</taxon>
        <taxon>Spermatophyta</taxon>
        <taxon>Magnoliopsida</taxon>
        <taxon>eudicotyledons</taxon>
        <taxon>Gunneridae</taxon>
        <taxon>Pentapetalae</taxon>
        <taxon>asterids</taxon>
        <taxon>campanulids</taxon>
        <taxon>Asterales</taxon>
        <taxon>Asteraceae</taxon>
        <taxon>Cichorioideae</taxon>
        <taxon>Cichorieae</taxon>
        <taxon>Lactucinae</taxon>
        <taxon>Lactuca</taxon>
    </lineage>
</organism>
<reference evidence="2 3" key="1">
    <citation type="submission" date="2022-01" db="EMBL/GenBank/DDBJ databases">
        <authorList>
            <person name="Xiong W."/>
            <person name="Schranz E."/>
        </authorList>
    </citation>
    <scope>NUCLEOTIDE SEQUENCE [LARGE SCALE GENOMIC DNA]</scope>
</reference>
<sequence length="104" mass="11830">MANEENPVVGASLITRMQNLEGHEKTPQITTVVRSKGATPCNREEEDMASQKGLTIEESNIEEFKFFKSMRAMRKQHAKMEEQNTSKEKDQDRVSICTSHTIDS</sequence>
<feature type="region of interest" description="Disordered" evidence="1">
    <location>
        <begin position="75"/>
        <end position="104"/>
    </location>
</feature>
<evidence type="ECO:0000313" key="3">
    <source>
        <dbReference type="Proteomes" id="UP001157418"/>
    </source>
</evidence>
<keyword evidence="3" id="KW-1185">Reference proteome</keyword>
<proteinExistence type="predicted"/>
<dbReference type="EMBL" id="CAKMRJ010004445">
    <property type="protein sequence ID" value="CAH1436527.1"/>
    <property type="molecule type" value="Genomic_DNA"/>
</dbReference>
<feature type="compositionally biased region" description="Basic and acidic residues" evidence="1">
    <location>
        <begin position="78"/>
        <end position="93"/>
    </location>
</feature>